<evidence type="ECO:0008006" key="3">
    <source>
        <dbReference type="Google" id="ProtNLM"/>
    </source>
</evidence>
<evidence type="ECO:0000313" key="2">
    <source>
        <dbReference type="Proteomes" id="UP000199391"/>
    </source>
</evidence>
<reference evidence="2" key="1">
    <citation type="submission" date="2016-10" db="EMBL/GenBank/DDBJ databases">
        <authorList>
            <person name="Varghese N."/>
            <person name="Submissions S."/>
        </authorList>
    </citation>
    <scope>NUCLEOTIDE SEQUENCE [LARGE SCALE GENOMIC DNA]</scope>
    <source>
        <strain evidence="2">CGMCC 1.11014</strain>
    </source>
</reference>
<dbReference type="EMBL" id="FPBO01000001">
    <property type="protein sequence ID" value="SFU27787.1"/>
    <property type="molecule type" value="Genomic_DNA"/>
</dbReference>
<accession>A0A1I7EV41</accession>
<protein>
    <recommendedName>
        <fullName evidence="3">Tir chaperone protein (CesT) family protein</fullName>
    </recommendedName>
</protein>
<organism evidence="1 2">
    <name type="scientific">Pseudoduganella namucuonensis</name>
    <dbReference type="NCBI Taxonomy" id="1035707"/>
    <lineage>
        <taxon>Bacteria</taxon>
        <taxon>Pseudomonadati</taxon>
        <taxon>Pseudomonadota</taxon>
        <taxon>Betaproteobacteria</taxon>
        <taxon>Burkholderiales</taxon>
        <taxon>Oxalobacteraceae</taxon>
        <taxon>Telluria group</taxon>
        <taxon>Pseudoduganella</taxon>
    </lineage>
</organism>
<keyword evidence="2" id="KW-1185">Reference proteome</keyword>
<proteinExistence type="predicted"/>
<dbReference type="AlphaFoldDB" id="A0A1I7EV41"/>
<evidence type="ECO:0000313" key="1">
    <source>
        <dbReference type="EMBL" id="SFU27787.1"/>
    </source>
</evidence>
<name>A0A1I7EV41_9BURK</name>
<dbReference type="Proteomes" id="UP000199391">
    <property type="component" value="Unassembled WGS sequence"/>
</dbReference>
<sequence length="129" mass="13705">MARLTGLLRELVELTGEEAGAVPVLELRFEDIVTRTSVLASDGNYLLITALLPPCGDAGYVAQSSGAVSLQAAQGMEYLWHADQGRHVGMRTVPVAALPDEPSVMDAILTTSDRAAAWFSSRRGHEPAA</sequence>
<gene>
    <name evidence="1" type="ORF">SAMN05216552_1001146</name>
</gene>